<keyword evidence="3" id="KW-0808">Transferase</keyword>
<proteinExistence type="predicted"/>
<keyword evidence="2" id="KW-0328">Glycosyltransferase</keyword>
<reference evidence="10" key="1">
    <citation type="submission" date="2016-10" db="EMBL/GenBank/DDBJ databases">
        <title>Sequence of Gallionella enrichment culture.</title>
        <authorList>
            <person name="Poehlein A."/>
            <person name="Muehling M."/>
            <person name="Daniel R."/>
        </authorList>
    </citation>
    <scope>NUCLEOTIDE SEQUENCE</scope>
</reference>
<feature type="transmembrane region" description="Helical" evidence="8">
    <location>
        <begin position="230"/>
        <end position="251"/>
    </location>
</feature>
<keyword evidence="1" id="KW-1003">Cell membrane</keyword>
<evidence type="ECO:0000256" key="7">
    <source>
        <dbReference type="ARBA" id="ARBA00023136"/>
    </source>
</evidence>
<dbReference type="InterPro" id="IPR029044">
    <property type="entry name" value="Nucleotide-diphossugar_trans"/>
</dbReference>
<keyword evidence="7 8" id="KW-0472">Membrane</keyword>
<evidence type="ECO:0000259" key="9">
    <source>
        <dbReference type="Pfam" id="PF00535"/>
    </source>
</evidence>
<evidence type="ECO:0000256" key="5">
    <source>
        <dbReference type="ARBA" id="ARBA00022985"/>
    </source>
</evidence>
<dbReference type="InterPro" id="IPR050256">
    <property type="entry name" value="Glycosyltransferase_2"/>
</dbReference>
<evidence type="ECO:0000256" key="4">
    <source>
        <dbReference type="ARBA" id="ARBA00022692"/>
    </source>
</evidence>
<keyword evidence="5" id="KW-0448">Lipopolysaccharide biosynthesis</keyword>
<dbReference type="Gene3D" id="3.90.550.10">
    <property type="entry name" value="Spore Coat Polysaccharide Biosynthesis Protein SpsA, Chain A"/>
    <property type="match status" value="1"/>
</dbReference>
<dbReference type="PANTHER" id="PTHR48090">
    <property type="entry name" value="UNDECAPRENYL-PHOSPHATE 4-DEOXY-4-FORMAMIDO-L-ARABINOSE TRANSFERASE-RELATED"/>
    <property type="match status" value="1"/>
</dbReference>
<evidence type="ECO:0000313" key="10">
    <source>
        <dbReference type="EMBL" id="OIR17721.1"/>
    </source>
</evidence>
<feature type="domain" description="Glycosyltransferase 2-like" evidence="9">
    <location>
        <begin position="8"/>
        <end position="167"/>
    </location>
</feature>
<evidence type="ECO:0000256" key="3">
    <source>
        <dbReference type="ARBA" id="ARBA00022679"/>
    </source>
</evidence>
<comment type="caution">
    <text evidence="10">The sequence shown here is derived from an EMBL/GenBank/DDBJ whole genome shotgun (WGS) entry which is preliminary data.</text>
</comment>
<dbReference type="GO" id="GO:0009103">
    <property type="term" value="P:lipopolysaccharide biosynthetic process"/>
    <property type="evidence" value="ECO:0007669"/>
    <property type="project" value="UniProtKB-KW"/>
</dbReference>
<dbReference type="GO" id="GO:0016757">
    <property type="term" value="F:glycosyltransferase activity"/>
    <property type="evidence" value="ECO:0007669"/>
    <property type="project" value="UniProtKB-KW"/>
</dbReference>
<dbReference type="CDD" id="cd04187">
    <property type="entry name" value="DPM1_like_bac"/>
    <property type="match status" value="1"/>
</dbReference>
<dbReference type="InterPro" id="IPR001173">
    <property type="entry name" value="Glyco_trans_2-like"/>
</dbReference>
<keyword evidence="6 8" id="KW-1133">Transmembrane helix</keyword>
<gene>
    <name evidence="10" type="ORF">GALL_19430</name>
</gene>
<dbReference type="AlphaFoldDB" id="A0A1J5TA50"/>
<organism evidence="10">
    <name type="scientific">mine drainage metagenome</name>
    <dbReference type="NCBI Taxonomy" id="410659"/>
    <lineage>
        <taxon>unclassified sequences</taxon>
        <taxon>metagenomes</taxon>
        <taxon>ecological metagenomes</taxon>
    </lineage>
</organism>
<name>A0A1J5TA50_9ZZZZ</name>
<dbReference type="GO" id="GO:0005886">
    <property type="term" value="C:plasma membrane"/>
    <property type="evidence" value="ECO:0007669"/>
    <property type="project" value="TreeGrafter"/>
</dbReference>
<feature type="transmembrane region" description="Helical" evidence="8">
    <location>
        <begin position="263"/>
        <end position="288"/>
    </location>
</feature>
<dbReference type="Pfam" id="PF00535">
    <property type="entry name" value="Glycos_transf_2"/>
    <property type="match status" value="1"/>
</dbReference>
<evidence type="ECO:0000256" key="2">
    <source>
        <dbReference type="ARBA" id="ARBA00022676"/>
    </source>
</evidence>
<evidence type="ECO:0000256" key="6">
    <source>
        <dbReference type="ARBA" id="ARBA00022989"/>
    </source>
</evidence>
<accession>A0A1J5TA50</accession>
<evidence type="ECO:0000256" key="8">
    <source>
        <dbReference type="SAM" id="Phobius"/>
    </source>
</evidence>
<protein>
    <recommendedName>
        <fullName evidence="9">Glycosyltransferase 2-like domain-containing protein</fullName>
    </recommendedName>
</protein>
<evidence type="ECO:0000256" key="1">
    <source>
        <dbReference type="ARBA" id="ARBA00022475"/>
    </source>
</evidence>
<dbReference type="SUPFAM" id="SSF53448">
    <property type="entry name" value="Nucleotide-diphospho-sugar transferases"/>
    <property type="match status" value="1"/>
</dbReference>
<dbReference type="EMBL" id="MLJW01000004">
    <property type="protein sequence ID" value="OIR17721.1"/>
    <property type="molecule type" value="Genomic_DNA"/>
</dbReference>
<sequence>MQAQPFVSIVIPAYNEAASIRHTISEIAQVLNSHCHFEILLVDDGSKDATALVAHQLVQEVDCLIYLRLSRNFGKEAAISAGLHRAKGDAVMIVDADGQHPPELLLTFMRLWQEGYETVYGVQEQRQENHLIKAAKKIYYQLMSRFSSVDIPANAGDFRLLDRKAVDSLNLITENNRYMKGLYAWVGYRSVAVPFTARKRLAGTSQFSFFKLVKLGMSGLTGFSVIPLRIASILGLLVSALAFILGIQILIEYLFHHQPVPGWPTLAVGMMFFAGIELLALGIIGEYVGNIFEEVKRRPLYLIAEEHSQHQQRQSSGQ</sequence>
<dbReference type="PANTHER" id="PTHR48090:SF3">
    <property type="entry name" value="UNDECAPRENYL-PHOSPHATE 4-DEOXY-4-FORMAMIDO-L-ARABINOSE TRANSFERASE"/>
    <property type="match status" value="1"/>
</dbReference>
<keyword evidence="4 8" id="KW-0812">Transmembrane</keyword>